<feature type="region of interest" description="Disordered" evidence="9">
    <location>
        <begin position="50"/>
        <end position="99"/>
    </location>
</feature>
<dbReference type="OrthoDB" id="780709at2759"/>
<dbReference type="PROSITE" id="PS00028">
    <property type="entry name" value="ZINC_FINGER_C2H2_1"/>
    <property type="match status" value="1"/>
</dbReference>
<dbReference type="PANTHER" id="PTHR45801:SF111">
    <property type="entry name" value="C2H2 AND C2HC ZINC FINGERS SUPERFAMILY PROTEIN"/>
    <property type="match status" value="1"/>
</dbReference>
<keyword evidence="7" id="KW-0539">Nucleus</keyword>
<keyword evidence="6" id="KW-0804">Transcription</keyword>
<dbReference type="GO" id="GO:0005634">
    <property type="term" value="C:nucleus"/>
    <property type="evidence" value="ECO:0007669"/>
    <property type="project" value="UniProtKB-SubCell"/>
</dbReference>
<evidence type="ECO:0000313" key="11">
    <source>
        <dbReference type="EMBL" id="GFZ19845.1"/>
    </source>
</evidence>
<dbReference type="PANTHER" id="PTHR45801">
    <property type="entry name" value="OS07G0101800 PROTEIN"/>
    <property type="match status" value="1"/>
</dbReference>
<protein>
    <submittedName>
        <fullName evidence="11">C2H2 and C2HC zinc fingers superfamily protein</fullName>
    </submittedName>
</protein>
<dbReference type="SUPFAM" id="SSF57667">
    <property type="entry name" value="beta-beta-alpha zinc fingers"/>
    <property type="match status" value="1"/>
</dbReference>
<evidence type="ECO:0000256" key="4">
    <source>
        <dbReference type="ARBA" id="ARBA00022833"/>
    </source>
</evidence>
<feature type="compositionally biased region" description="Low complexity" evidence="9">
    <location>
        <begin position="89"/>
        <end position="99"/>
    </location>
</feature>
<dbReference type="InterPro" id="IPR052426">
    <property type="entry name" value="Plant_dev_regulator"/>
</dbReference>
<evidence type="ECO:0000313" key="12">
    <source>
        <dbReference type="Proteomes" id="UP000585474"/>
    </source>
</evidence>
<evidence type="ECO:0000256" key="1">
    <source>
        <dbReference type="ARBA" id="ARBA00004123"/>
    </source>
</evidence>
<dbReference type="AlphaFoldDB" id="A0A7J0HA47"/>
<evidence type="ECO:0000256" key="6">
    <source>
        <dbReference type="ARBA" id="ARBA00023163"/>
    </source>
</evidence>
<dbReference type="InterPro" id="IPR036236">
    <property type="entry name" value="Znf_C2H2_sf"/>
</dbReference>
<comment type="caution">
    <text evidence="11">The sequence shown here is derived from an EMBL/GenBank/DDBJ whole genome shotgun (WGS) entry which is preliminary data.</text>
</comment>
<evidence type="ECO:0000256" key="2">
    <source>
        <dbReference type="ARBA" id="ARBA00022723"/>
    </source>
</evidence>
<gene>
    <name evidence="11" type="ORF">Acr_28g0005500</name>
</gene>
<keyword evidence="5" id="KW-0805">Transcription regulation</keyword>
<proteinExistence type="predicted"/>
<dbReference type="InterPro" id="IPR013087">
    <property type="entry name" value="Znf_C2H2_type"/>
</dbReference>
<sequence length="145" mass="16208">MESDPPAPENPNVDEQYSQGQARSYECTFCKRGFSNAQALGGHMNIHRKDKAAKLKKPSKDKDKTTTHTQHLHLNLNIVPKPTPILQYSPTPTNTSTPIPLELEYSKSVDQEESTSTQELDLELRLGNIIEPQNSSASKGMMKFL</sequence>
<keyword evidence="12" id="KW-1185">Reference proteome</keyword>
<dbReference type="Gene3D" id="3.30.160.60">
    <property type="entry name" value="Classic Zinc Finger"/>
    <property type="match status" value="1"/>
</dbReference>
<reference evidence="11 12" key="1">
    <citation type="submission" date="2019-07" db="EMBL/GenBank/DDBJ databases">
        <title>De Novo Assembly of kiwifruit Actinidia rufa.</title>
        <authorList>
            <person name="Sugita-Konishi S."/>
            <person name="Sato K."/>
            <person name="Mori E."/>
            <person name="Abe Y."/>
            <person name="Kisaki G."/>
            <person name="Hamano K."/>
            <person name="Suezawa K."/>
            <person name="Otani M."/>
            <person name="Fukuda T."/>
            <person name="Manabe T."/>
            <person name="Gomi K."/>
            <person name="Tabuchi M."/>
            <person name="Akimitsu K."/>
            <person name="Kataoka I."/>
        </authorList>
    </citation>
    <scope>NUCLEOTIDE SEQUENCE [LARGE SCALE GENOMIC DNA]</scope>
    <source>
        <strain evidence="12">cv. Fuchu</strain>
    </source>
</reference>
<evidence type="ECO:0000256" key="8">
    <source>
        <dbReference type="PROSITE-ProRule" id="PRU00042"/>
    </source>
</evidence>
<dbReference type="GO" id="GO:0008270">
    <property type="term" value="F:zinc ion binding"/>
    <property type="evidence" value="ECO:0007669"/>
    <property type="project" value="UniProtKB-KW"/>
</dbReference>
<dbReference type="Pfam" id="PF13912">
    <property type="entry name" value="zf-C2H2_6"/>
    <property type="match status" value="1"/>
</dbReference>
<evidence type="ECO:0000256" key="5">
    <source>
        <dbReference type="ARBA" id="ARBA00023015"/>
    </source>
</evidence>
<keyword evidence="3 8" id="KW-0863">Zinc-finger</keyword>
<dbReference type="PROSITE" id="PS50157">
    <property type="entry name" value="ZINC_FINGER_C2H2_2"/>
    <property type="match status" value="1"/>
</dbReference>
<evidence type="ECO:0000259" key="10">
    <source>
        <dbReference type="PROSITE" id="PS50157"/>
    </source>
</evidence>
<accession>A0A7J0HA47</accession>
<feature type="domain" description="C2H2-type" evidence="10">
    <location>
        <begin position="25"/>
        <end position="52"/>
    </location>
</feature>
<evidence type="ECO:0000256" key="9">
    <source>
        <dbReference type="SAM" id="MobiDB-lite"/>
    </source>
</evidence>
<keyword evidence="2" id="KW-0479">Metal-binding</keyword>
<keyword evidence="4" id="KW-0862">Zinc</keyword>
<evidence type="ECO:0000256" key="3">
    <source>
        <dbReference type="ARBA" id="ARBA00022771"/>
    </source>
</evidence>
<name>A0A7J0HA47_9ERIC</name>
<evidence type="ECO:0000256" key="7">
    <source>
        <dbReference type="ARBA" id="ARBA00023242"/>
    </source>
</evidence>
<comment type="subcellular location">
    <subcellularLocation>
        <location evidence="1">Nucleus</location>
    </subcellularLocation>
</comment>
<dbReference type="EMBL" id="BJWL01000028">
    <property type="protein sequence ID" value="GFZ19845.1"/>
    <property type="molecule type" value="Genomic_DNA"/>
</dbReference>
<organism evidence="11 12">
    <name type="scientific">Actinidia rufa</name>
    <dbReference type="NCBI Taxonomy" id="165716"/>
    <lineage>
        <taxon>Eukaryota</taxon>
        <taxon>Viridiplantae</taxon>
        <taxon>Streptophyta</taxon>
        <taxon>Embryophyta</taxon>
        <taxon>Tracheophyta</taxon>
        <taxon>Spermatophyta</taxon>
        <taxon>Magnoliopsida</taxon>
        <taxon>eudicotyledons</taxon>
        <taxon>Gunneridae</taxon>
        <taxon>Pentapetalae</taxon>
        <taxon>asterids</taxon>
        <taxon>Ericales</taxon>
        <taxon>Actinidiaceae</taxon>
        <taxon>Actinidia</taxon>
    </lineage>
</organism>
<dbReference type="SMART" id="SM00355">
    <property type="entry name" value="ZnF_C2H2"/>
    <property type="match status" value="1"/>
</dbReference>
<dbReference type="Proteomes" id="UP000585474">
    <property type="component" value="Unassembled WGS sequence"/>
</dbReference>